<dbReference type="RefSeq" id="WP_091453098.1">
    <property type="nucleotide sequence ID" value="NZ_FMHU01000001.1"/>
</dbReference>
<dbReference type="InterPro" id="IPR025161">
    <property type="entry name" value="IS402-like_dom"/>
</dbReference>
<dbReference type="PANTHER" id="PTHR30007:SF1">
    <property type="entry name" value="BLR1914 PROTEIN"/>
    <property type="match status" value="1"/>
</dbReference>
<reference evidence="4" key="2">
    <citation type="submission" date="2016-06" db="EMBL/GenBank/DDBJ databases">
        <authorList>
            <person name="Kjaerup R.B."/>
            <person name="Dalgaard T.S."/>
            <person name="Juul-Madsen H.R."/>
        </authorList>
    </citation>
    <scope>NUCLEOTIDE SEQUENCE [LARGE SCALE GENOMIC DNA]</scope>
    <source>
        <strain evidence="4">DSM 46123</strain>
    </source>
</reference>
<evidence type="ECO:0000259" key="3">
    <source>
        <dbReference type="Pfam" id="PF13340"/>
    </source>
</evidence>
<reference evidence="7" key="1">
    <citation type="submission" date="2016-06" db="EMBL/GenBank/DDBJ databases">
        <authorList>
            <person name="Varghese N."/>
        </authorList>
    </citation>
    <scope>NUCLEOTIDE SEQUENCE [LARGE SCALE GENOMIC DNA]</scope>
    <source>
        <strain evidence="7">DSM 46123</strain>
    </source>
</reference>
<dbReference type="Pfam" id="PF01609">
    <property type="entry name" value="DDE_Tnp_1"/>
    <property type="match status" value="1"/>
</dbReference>
<dbReference type="PANTHER" id="PTHR30007">
    <property type="entry name" value="PHP DOMAIN PROTEIN"/>
    <property type="match status" value="1"/>
</dbReference>
<dbReference type="GO" id="GO:0003677">
    <property type="term" value="F:DNA binding"/>
    <property type="evidence" value="ECO:0007669"/>
    <property type="project" value="InterPro"/>
</dbReference>
<dbReference type="InterPro" id="IPR002559">
    <property type="entry name" value="Transposase_11"/>
</dbReference>
<dbReference type="AlphaFoldDB" id="A0A1C6RD69"/>
<evidence type="ECO:0000313" key="5">
    <source>
        <dbReference type="EMBL" id="SCL16867.1"/>
    </source>
</evidence>
<organism evidence="4 7">
    <name type="scientific">Micromonospora inyonensis</name>
    <dbReference type="NCBI Taxonomy" id="47866"/>
    <lineage>
        <taxon>Bacteria</taxon>
        <taxon>Bacillati</taxon>
        <taxon>Actinomycetota</taxon>
        <taxon>Actinomycetes</taxon>
        <taxon>Micromonosporales</taxon>
        <taxon>Micromonosporaceae</taxon>
        <taxon>Micromonospora</taxon>
    </lineage>
</organism>
<dbReference type="EMBL" id="FMHU01000001">
    <property type="protein sequence ID" value="SCL17678.1"/>
    <property type="molecule type" value="Genomic_DNA"/>
</dbReference>
<evidence type="ECO:0000313" key="6">
    <source>
        <dbReference type="EMBL" id="SCL17678.1"/>
    </source>
</evidence>
<name>A0A1C6RD69_9ACTN</name>
<feature type="domain" description="Insertion element IS402-like" evidence="3">
    <location>
        <begin position="12"/>
        <end position="84"/>
    </location>
</feature>
<evidence type="ECO:0000313" key="7">
    <source>
        <dbReference type="Proteomes" id="UP000198906"/>
    </source>
</evidence>
<evidence type="ECO:0000256" key="1">
    <source>
        <dbReference type="SAM" id="MobiDB-lite"/>
    </source>
</evidence>
<feature type="region of interest" description="Disordered" evidence="1">
    <location>
        <begin position="115"/>
        <end position="143"/>
    </location>
</feature>
<protein>
    <submittedName>
        <fullName evidence="4">Transposase DDE domain-containing protein</fullName>
    </submittedName>
</protein>
<dbReference type="GO" id="GO:0006313">
    <property type="term" value="P:DNA transposition"/>
    <property type="evidence" value="ECO:0007669"/>
    <property type="project" value="InterPro"/>
</dbReference>
<keyword evidence="7" id="KW-1185">Reference proteome</keyword>
<sequence length="305" mass="34135">MASVAVTRRHDLTDAQFAVLEPLLPRPKKAGRPPKWSKRQLIDGIRWRVRTGAPWRDVPDCYGHWRTVYGLYRRWQRAGVWARILAGLQGRADAVGLITWDVSVDSTIARAHQHAAGARRDSHTQVEPPGGSDAVEPADHALGRSRGGLTTKLHLACEQGRMVLAFVITGGQRGDSPQFTTVLHRIRVPRLGVGRPRCRPDRVLADKAYSSKANRSYLRRRGIGCVIPVKADQAANRRKKGSAGGRPPAFDPSAYRQRHAVECGINLLKQHRAVATRYDKLAVRYEATATISMIDIWLRRLERHL</sequence>
<dbReference type="NCBIfam" id="NF033580">
    <property type="entry name" value="transpos_IS5_3"/>
    <property type="match status" value="1"/>
</dbReference>
<dbReference type="Pfam" id="PF13340">
    <property type="entry name" value="DUF4096"/>
    <property type="match status" value="1"/>
</dbReference>
<gene>
    <name evidence="4" type="ORF">GA0074694_1004</name>
    <name evidence="5" type="ORF">GA0074694_1799</name>
    <name evidence="6" type="ORF">GA0074694_2094</name>
</gene>
<proteinExistence type="predicted"/>
<dbReference type="Proteomes" id="UP000198906">
    <property type="component" value="Unassembled WGS sequence"/>
</dbReference>
<dbReference type="STRING" id="47866.GA0074694_1004"/>
<feature type="domain" description="Transposase IS4-like" evidence="2">
    <location>
        <begin position="102"/>
        <end position="283"/>
    </location>
</feature>
<accession>A0A1C6RD69</accession>
<evidence type="ECO:0000313" key="4">
    <source>
        <dbReference type="EMBL" id="SCL14991.1"/>
    </source>
</evidence>
<dbReference type="EMBL" id="FMHU01000001">
    <property type="protein sequence ID" value="SCL16867.1"/>
    <property type="molecule type" value="Genomic_DNA"/>
</dbReference>
<dbReference type="EMBL" id="FMHU01000001">
    <property type="protein sequence ID" value="SCL14991.1"/>
    <property type="molecule type" value="Genomic_DNA"/>
</dbReference>
<evidence type="ECO:0000259" key="2">
    <source>
        <dbReference type="Pfam" id="PF01609"/>
    </source>
</evidence>
<dbReference type="GO" id="GO:0004803">
    <property type="term" value="F:transposase activity"/>
    <property type="evidence" value="ECO:0007669"/>
    <property type="project" value="InterPro"/>
</dbReference>